<organism evidence="1 2">
    <name type="scientific">Portunus trituberculatus</name>
    <name type="common">Swimming crab</name>
    <name type="synonym">Neptunus trituberculatus</name>
    <dbReference type="NCBI Taxonomy" id="210409"/>
    <lineage>
        <taxon>Eukaryota</taxon>
        <taxon>Metazoa</taxon>
        <taxon>Ecdysozoa</taxon>
        <taxon>Arthropoda</taxon>
        <taxon>Crustacea</taxon>
        <taxon>Multicrustacea</taxon>
        <taxon>Malacostraca</taxon>
        <taxon>Eumalacostraca</taxon>
        <taxon>Eucarida</taxon>
        <taxon>Decapoda</taxon>
        <taxon>Pleocyemata</taxon>
        <taxon>Brachyura</taxon>
        <taxon>Eubrachyura</taxon>
        <taxon>Portunoidea</taxon>
        <taxon>Portunidae</taxon>
        <taxon>Portuninae</taxon>
        <taxon>Portunus</taxon>
    </lineage>
</organism>
<protein>
    <submittedName>
        <fullName evidence="1">Uncharacterized protein</fullName>
    </submittedName>
</protein>
<dbReference type="Proteomes" id="UP000324222">
    <property type="component" value="Unassembled WGS sequence"/>
</dbReference>
<keyword evidence="2" id="KW-1185">Reference proteome</keyword>
<proteinExistence type="predicted"/>
<accession>A0A5B7ILT6</accession>
<gene>
    <name evidence="1" type="ORF">E2C01_077618</name>
</gene>
<comment type="caution">
    <text evidence="1">The sequence shown here is derived from an EMBL/GenBank/DDBJ whole genome shotgun (WGS) entry which is preliminary data.</text>
</comment>
<dbReference type="EMBL" id="VSRR010061099">
    <property type="protein sequence ID" value="MPC82929.1"/>
    <property type="molecule type" value="Genomic_DNA"/>
</dbReference>
<name>A0A5B7ILT6_PORTR</name>
<reference evidence="1 2" key="1">
    <citation type="submission" date="2019-05" db="EMBL/GenBank/DDBJ databases">
        <title>Another draft genome of Portunus trituberculatus and its Hox gene families provides insights of decapod evolution.</title>
        <authorList>
            <person name="Jeong J.-H."/>
            <person name="Song I."/>
            <person name="Kim S."/>
            <person name="Choi T."/>
            <person name="Kim D."/>
            <person name="Ryu S."/>
            <person name="Kim W."/>
        </authorList>
    </citation>
    <scope>NUCLEOTIDE SEQUENCE [LARGE SCALE GENOMIC DNA]</scope>
    <source>
        <tissue evidence="1">Muscle</tissue>
    </source>
</reference>
<evidence type="ECO:0000313" key="2">
    <source>
        <dbReference type="Proteomes" id="UP000324222"/>
    </source>
</evidence>
<evidence type="ECO:0000313" key="1">
    <source>
        <dbReference type="EMBL" id="MPC82929.1"/>
    </source>
</evidence>
<sequence>MGRTSWGGKGK</sequence>